<evidence type="ECO:0000313" key="1">
    <source>
        <dbReference type="EMBL" id="QRC98687.1"/>
    </source>
</evidence>
<keyword evidence="2" id="KW-1185">Reference proteome</keyword>
<accession>A0A7U2F4S7</accession>
<evidence type="ECO:0000313" key="2">
    <source>
        <dbReference type="Proteomes" id="UP000663193"/>
    </source>
</evidence>
<reference evidence="2" key="1">
    <citation type="journal article" date="2021" name="BMC Genomics">
        <title>Chromosome-level genome assembly and manually-curated proteome of model necrotroph Parastagonospora nodorum Sn15 reveals a genome-wide trove of candidate effector homologs, and redundancy of virulence-related functions within an accessory chromosome.</title>
        <authorList>
            <person name="Bertazzoni S."/>
            <person name="Jones D.A.B."/>
            <person name="Phan H.T."/>
            <person name="Tan K.-C."/>
            <person name="Hane J.K."/>
        </authorList>
    </citation>
    <scope>NUCLEOTIDE SEQUENCE [LARGE SCALE GENOMIC DNA]</scope>
    <source>
        <strain evidence="2">SN15 / ATCC MYA-4574 / FGSC 10173)</strain>
    </source>
</reference>
<dbReference type="AlphaFoldDB" id="A0A7U2F4S7"/>
<name>A0A7U2F4S7_PHANO</name>
<dbReference type="Proteomes" id="UP000663193">
    <property type="component" value="Chromosome 8"/>
</dbReference>
<dbReference type="VEuPathDB" id="FungiDB:JI435_412450"/>
<protein>
    <submittedName>
        <fullName evidence="1">Uncharacterized protein</fullName>
    </submittedName>
</protein>
<gene>
    <name evidence="1" type="ORF">JI435_412450</name>
</gene>
<organism evidence="1 2">
    <name type="scientific">Phaeosphaeria nodorum (strain SN15 / ATCC MYA-4574 / FGSC 10173)</name>
    <name type="common">Glume blotch fungus</name>
    <name type="synonym">Parastagonospora nodorum</name>
    <dbReference type="NCBI Taxonomy" id="321614"/>
    <lineage>
        <taxon>Eukaryota</taxon>
        <taxon>Fungi</taxon>
        <taxon>Dikarya</taxon>
        <taxon>Ascomycota</taxon>
        <taxon>Pezizomycotina</taxon>
        <taxon>Dothideomycetes</taxon>
        <taxon>Pleosporomycetidae</taxon>
        <taxon>Pleosporales</taxon>
        <taxon>Pleosporineae</taxon>
        <taxon>Phaeosphaeriaceae</taxon>
        <taxon>Parastagonospora</taxon>
    </lineage>
</organism>
<sequence length="62" mass="6717">MPAVYHNITISIIPNGGCMASFRVSQQADIRILPQHLSPSPAGRALDTSPILLFVSHDSRDC</sequence>
<proteinExistence type="predicted"/>
<dbReference type="EMBL" id="CP069030">
    <property type="protein sequence ID" value="QRC98687.1"/>
    <property type="molecule type" value="Genomic_DNA"/>
</dbReference>